<keyword evidence="3" id="KW-1185">Reference proteome</keyword>
<dbReference type="RefSeq" id="WP_201359968.1">
    <property type="nucleotide sequence ID" value="NZ_BNJJ01000001.1"/>
</dbReference>
<dbReference type="InterPro" id="IPR028274">
    <property type="entry name" value="TerY-C"/>
</dbReference>
<proteinExistence type="predicted"/>
<comment type="caution">
    <text evidence="2">The sequence shown here is derived from an EMBL/GenBank/DDBJ whole genome shotgun (WGS) entry which is preliminary data.</text>
</comment>
<reference evidence="2 3" key="1">
    <citation type="journal article" date="2021" name="Int. J. Syst. Evol. Microbiol.">
        <title>Reticulibacter mediterranei gen. nov., sp. nov., within the new family Reticulibacteraceae fam. nov., and Ktedonospora formicarum gen. nov., sp. nov., Ktedonobacter robiniae sp. nov., Dictyobacter formicarum sp. nov. and Dictyobacter arantiisoli sp. nov., belonging to the class Ktedonobacteria.</title>
        <authorList>
            <person name="Yabe S."/>
            <person name="Zheng Y."/>
            <person name="Wang C.M."/>
            <person name="Sakai Y."/>
            <person name="Abe K."/>
            <person name="Yokota A."/>
            <person name="Donadio S."/>
            <person name="Cavaletti L."/>
            <person name="Monciardini P."/>
        </authorList>
    </citation>
    <scope>NUCLEOTIDE SEQUENCE [LARGE SCALE GENOMIC DNA]</scope>
    <source>
        <strain evidence="2 3">SOSP1-9</strain>
    </source>
</reference>
<feature type="domain" description="TerY-C metal binding" evidence="1">
    <location>
        <begin position="6"/>
        <end position="108"/>
    </location>
</feature>
<sequence>MSFPANVVIVVSRCAQQKKGFCIRLEEKVLGQWFADWAFTIQEQQVRREGYDSNEINGSILLDKDYPGCPYCESVSIVLCRACDKVACYDGSNSKAICPWCGNHGEIIHERINSLRARGDI</sequence>
<dbReference type="Proteomes" id="UP000635565">
    <property type="component" value="Unassembled WGS sequence"/>
</dbReference>
<evidence type="ECO:0000313" key="2">
    <source>
        <dbReference type="EMBL" id="GHO82275.1"/>
    </source>
</evidence>
<evidence type="ECO:0000313" key="3">
    <source>
        <dbReference type="Proteomes" id="UP000635565"/>
    </source>
</evidence>
<gene>
    <name evidence="2" type="ORF">KSZ_02810</name>
</gene>
<evidence type="ECO:0000259" key="1">
    <source>
        <dbReference type="Pfam" id="PF15616"/>
    </source>
</evidence>
<protein>
    <recommendedName>
        <fullName evidence="1">TerY-C metal binding domain-containing protein</fullName>
    </recommendedName>
</protein>
<organism evidence="2 3">
    <name type="scientific">Dictyobacter formicarum</name>
    <dbReference type="NCBI Taxonomy" id="2778368"/>
    <lineage>
        <taxon>Bacteria</taxon>
        <taxon>Bacillati</taxon>
        <taxon>Chloroflexota</taxon>
        <taxon>Ktedonobacteria</taxon>
        <taxon>Ktedonobacterales</taxon>
        <taxon>Dictyobacteraceae</taxon>
        <taxon>Dictyobacter</taxon>
    </lineage>
</organism>
<accession>A0ABQ3V919</accession>
<dbReference type="EMBL" id="BNJJ01000001">
    <property type="protein sequence ID" value="GHO82275.1"/>
    <property type="molecule type" value="Genomic_DNA"/>
</dbReference>
<dbReference type="Pfam" id="PF15616">
    <property type="entry name" value="TerY_C"/>
    <property type="match status" value="1"/>
</dbReference>
<name>A0ABQ3V919_9CHLR</name>